<feature type="binding site" evidence="3">
    <location>
        <position position="319"/>
    </location>
    <ligand>
        <name>Mn(2+)</name>
        <dbReference type="ChEBI" id="CHEBI:29035"/>
        <label>2</label>
    </ligand>
</feature>
<feature type="compositionally biased region" description="Polar residues" evidence="4">
    <location>
        <begin position="53"/>
        <end position="63"/>
    </location>
</feature>
<organism evidence="7 8">
    <name type="scientific">Penicillium salamii</name>
    <dbReference type="NCBI Taxonomy" id="1612424"/>
    <lineage>
        <taxon>Eukaryota</taxon>
        <taxon>Fungi</taxon>
        <taxon>Dikarya</taxon>
        <taxon>Ascomycota</taxon>
        <taxon>Pezizomycotina</taxon>
        <taxon>Eurotiomycetes</taxon>
        <taxon>Eurotiomycetidae</taxon>
        <taxon>Eurotiales</taxon>
        <taxon>Aspergillaceae</taxon>
        <taxon>Penicillium</taxon>
    </lineage>
</organism>
<dbReference type="GO" id="GO:0046872">
    <property type="term" value="F:metal ion binding"/>
    <property type="evidence" value="ECO:0007669"/>
    <property type="project" value="UniProtKB-KW"/>
</dbReference>
<gene>
    <name evidence="7" type="ORF">PSALAMII_LOCUS3657</name>
</gene>
<dbReference type="SMART" id="SM00835">
    <property type="entry name" value="Cupin_1"/>
    <property type="match status" value="2"/>
</dbReference>
<feature type="chain" id="PRO_5040737406" description="Cupin type-1 domain-containing protein" evidence="5">
    <location>
        <begin position="19"/>
        <end position="423"/>
    </location>
</feature>
<dbReference type="SUPFAM" id="SSF51182">
    <property type="entry name" value="RmlC-like cupins"/>
    <property type="match status" value="1"/>
</dbReference>
<dbReference type="GO" id="GO:0033609">
    <property type="term" value="P:oxalate metabolic process"/>
    <property type="evidence" value="ECO:0007669"/>
    <property type="project" value="InterPro"/>
</dbReference>
<keyword evidence="1 3" id="KW-0479">Metal-binding</keyword>
<dbReference type="InterPro" id="IPR017774">
    <property type="entry name" value="Bicupin_oxalate_deCO2ase/Oxase"/>
</dbReference>
<feature type="binding site" evidence="3">
    <location>
        <position position="180"/>
    </location>
    <ligand>
        <name>Mn(2+)</name>
        <dbReference type="ChEBI" id="CHEBI:29035"/>
        <label>1</label>
    </ligand>
</feature>
<evidence type="ECO:0000256" key="5">
    <source>
        <dbReference type="SAM" id="SignalP"/>
    </source>
</evidence>
<evidence type="ECO:0000313" key="8">
    <source>
        <dbReference type="Proteomes" id="UP001152592"/>
    </source>
</evidence>
<feature type="binding site" evidence="3">
    <location>
        <position position="358"/>
    </location>
    <ligand>
        <name>Mn(2+)</name>
        <dbReference type="ChEBI" id="CHEBI:29035"/>
        <label>2</label>
    </ligand>
</feature>
<accession>A0A9W4NFS5</accession>
<dbReference type="InterPro" id="IPR051610">
    <property type="entry name" value="GPI/OXD"/>
</dbReference>
<comment type="caution">
    <text evidence="7">The sequence shown here is derived from an EMBL/GenBank/DDBJ whole genome shotgun (WGS) entry which is preliminary data.</text>
</comment>
<feature type="signal peptide" evidence="5">
    <location>
        <begin position="1"/>
        <end position="18"/>
    </location>
</feature>
<dbReference type="PANTHER" id="PTHR35848:SF9">
    <property type="entry name" value="SLL1358 PROTEIN"/>
    <property type="match status" value="1"/>
</dbReference>
<keyword evidence="5" id="KW-0732">Signal</keyword>
<feature type="binding site" evidence="3">
    <location>
        <position position="117"/>
    </location>
    <ligand>
        <name>Mn(2+)</name>
        <dbReference type="ChEBI" id="CHEBI:29035"/>
        <label>1</label>
    </ligand>
</feature>
<evidence type="ECO:0000256" key="4">
    <source>
        <dbReference type="SAM" id="MobiDB-lite"/>
    </source>
</evidence>
<evidence type="ECO:0000256" key="3">
    <source>
        <dbReference type="PIRSR" id="PIRSR617774-2"/>
    </source>
</evidence>
<feature type="domain" description="Cupin type-1" evidence="6">
    <location>
        <begin position="272"/>
        <end position="409"/>
    </location>
</feature>
<evidence type="ECO:0000313" key="7">
    <source>
        <dbReference type="EMBL" id="CAG8360997.1"/>
    </source>
</evidence>
<protein>
    <recommendedName>
        <fullName evidence="6">Cupin type-1 domain-containing protein</fullName>
    </recommendedName>
</protein>
<feature type="active site" description="Proton donor" evidence="2">
    <location>
        <position position="373"/>
    </location>
</feature>
<feature type="binding site" evidence="3">
    <location>
        <position position="141"/>
    </location>
    <ligand>
        <name>Mn(2+)</name>
        <dbReference type="ChEBI" id="CHEBI:29035"/>
        <label>1</label>
    </ligand>
</feature>
<feature type="binding site" evidence="3">
    <location>
        <position position="119"/>
    </location>
    <ligand>
        <name>Mn(2+)</name>
        <dbReference type="ChEBI" id="CHEBI:29035"/>
        <label>1</label>
    </ligand>
</feature>
<dbReference type="InterPro" id="IPR014710">
    <property type="entry name" value="RmlC-like_jellyroll"/>
</dbReference>
<dbReference type="OrthoDB" id="1925287at2759"/>
<dbReference type="EMBL" id="CAJVPD010000166">
    <property type="protein sequence ID" value="CAG8360997.1"/>
    <property type="molecule type" value="Genomic_DNA"/>
</dbReference>
<proteinExistence type="predicted"/>
<feature type="region of interest" description="Disordered" evidence="4">
    <location>
        <begin position="22"/>
        <end position="63"/>
    </location>
</feature>
<dbReference type="Proteomes" id="UP001152592">
    <property type="component" value="Unassembled WGS sequence"/>
</dbReference>
<feature type="binding site" evidence="3">
    <location>
        <position position="316"/>
    </location>
    <ligand>
        <name>Mn(2+)</name>
        <dbReference type="ChEBI" id="CHEBI:29035"/>
        <label>2</label>
    </ligand>
</feature>
<reference evidence="7" key="1">
    <citation type="submission" date="2021-07" db="EMBL/GenBank/DDBJ databases">
        <authorList>
            <person name="Branca A.L. A."/>
        </authorList>
    </citation>
    <scope>NUCLEOTIDE SEQUENCE</scope>
</reference>
<evidence type="ECO:0000259" key="6">
    <source>
        <dbReference type="SMART" id="SM00835"/>
    </source>
</evidence>
<name>A0A9W4NFS5_9EURO</name>
<feature type="domain" description="Cupin type-1" evidence="6">
    <location>
        <begin position="73"/>
        <end position="233"/>
    </location>
</feature>
<dbReference type="Gene3D" id="2.60.120.10">
    <property type="entry name" value="Jelly Rolls"/>
    <property type="match status" value="3"/>
</dbReference>
<dbReference type="PANTHER" id="PTHR35848">
    <property type="entry name" value="OXALATE-BINDING PROTEIN"/>
    <property type="match status" value="1"/>
</dbReference>
<dbReference type="InterPro" id="IPR011051">
    <property type="entry name" value="RmlC_Cupin_sf"/>
</dbReference>
<sequence length="423" mass="46984">MKSQSLALFGLFASSAFAVPQAKRHDGGSDQPISGGKGAPILGGTNKALDLQNPDQFRTPSTDNGFVPNVKWSFSESQTRLFPGGWSREQVIQDLPQSHDIAGAQQHLKKGAIRELHWHRTVSDPRNAPHEDESNFGVQAEWGFVYNGSLLLSGVDEHGGFTTEVLETGDIWYFPKGVAHNVQGLDDENEYLLAFDDGDFEKIGTTFMVDDWIAHTPRDVLAKNFGIDPKVFDSVPAKFPYILNGTVSKDLDKAPEGTLRGDDSYVFHTYKHKPEPVPGHGGTFRKIDSTNFPISKTIAAAIVELEPKGLRELHWHPNEWLYFHQGHARATVFIGDSKARTFDFHPGDTAAFPDNSGHYIENTSETEKLVWIELYKSDRVADISLAQWLALTPSDTVANVLKIDISVVKQIKKEKQILLPGKK</sequence>
<dbReference type="NCBIfam" id="TIGR03404">
    <property type="entry name" value="bicupin_oxalic"/>
    <property type="match status" value="1"/>
</dbReference>
<dbReference type="AlphaFoldDB" id="A0A9W4NFS5"/>
<evidence type="ECO:0000256" key="2">
    <source>
        <dbReference type="PIRSR" id="PIRSR617774-1"/>
    </source>
</evidence>
<comment type="cofactor">
    <cofactor evidence="3">
        <name>Mn(2+)</name>
        <dbReference type="ChEBI" id="CHEBI:29035"/>
    </cofactor>
    <text evidence="3">Binds 2 manganese ions per subunit.</text>
</comment>
<keyword evidence="3" id="KW-0464">Manganese</keyword>
<dbReference type="Pfam" id="PF00190">
    <property type="entry name" value="Cupin_1"/>
    <property type="match status" value="2"/>
</dbReference>
<feature type="binding site" evidence="3">
    <location>
        <position position="314"/>
    </location>
    <ligand>
        <name>Mn(2+)</name>
        <dbReference type="ChEBI" id="CHEBI:29035"/>
        <label>2</label>
    </ligand>
</feature>
<dbReference type="InterPro" id="IPR006045">
    <property type="entry name" value="Cupin_1"/>
</dbReference>
<evidence type="ECO:0000256" key="1">
    <source>
        <dbReference type="ARBA" id="ARBA00022723"/>
    </source>
</evidence>
<dbReference type="CDD" id="cd20305">
    <property type="entry name" value="cupin_OxDC_C"/>
    <property type="match status" value="1"/>
</dbReference>